<sequence>MGERILVTGATGFIGKRLVEYLLVRGFRVRIFLRPESARESGFGGRVEEFRGSYTDSEAIGRAVRDMDRVVHLAGVTKAADEKEFWEGNVVPVIRLLAALGEYNPGMKRLLLVSSLAACGPSCEGVTGIREEDAAHPVSAYGRSKLEAEILCMEASRDIPVTIVRPPAVYGPGDRDILQVFQMMQRGVLLTAGNARRQRFSMVYVDDLVQGIVAAASADASCGKRYFITSPEACSWDSLILAAKPVLGFRRLFRVALPGPLVYILGSVLEIAGTLAGKAALINRDKANELLQDFWVCSPEKAAEELGFTARTSLAEGIEKTIAWYRQKGWM</sequence>
<dbReference type="HOGENOM" id="CLU_007383_6_1_10"/>
<evidence type="ECO:0000259" key="2">
    <source>
        <dbReference type="Pfam" id="PF01370"/>
    </source>
</evidence>
<dbReference type="STRING" id="290317.Cpha266_2305"/>
<dbReference type="Pfam" id="PF01370">
    <property type="entry name" value="Epimerase"/>
    <property type="match status" value="1"/>
</dbReference>
<protein>
    <submittedName>
        <fullName evidence="3">NAD-dependent epimerase/dehydratase</fullName>
    </submittedName>
</protein>
<dbReference type="Proteomes" id="UP000008701">
    <property type="component" value="Chromosome"/>
</dbReference>
<organism evidence="3 4">
    <name type="scientific">Chlorobium phaeobacteroides (strain DSM 266 / SMG 266 / 2430)</name>
    <dbReference type="NCBI Taxonomy" id="290317"/>
    <lineage>
        <taxon>Bacteria</taxon>
        <taxon>Pseudomonadati</taxon>
        <taxon>Chlorobiota</taxon>
        <taxon>Chlorobiia</taxon>
        <taxon>Chlorobiales</taxon>
        <taxon>Chlorobiaceae</taxon>
        <taxon>Chlorobium/Pelodictyon group</taxon>
        <taxon>Chlorobium</taxon>
    </lineage>
</organism>
<evidence type="ECO:0000313" key="4">
    <source>
        <dbReference type="Proteomes" id="UP000008701"/>
    </source>
</evidence>
<comment type="similarity">
    <text evidence="1">Belongs to the NAD(P)-dependent epimerase/dehydratase family.</text>
</comment>
<dbReference type="RefSeq" id="WP_011746088.1">
    <property type="nucleotide sequence ID" value="NC_008639.1"/>
</dbReference>
<dbReference type="InterPro" id="IPR001509">
    <property type="entry name" value="Epimerase_deHydtase"/>
</dbReference>
<accession>A1BIS0</accession>
<dbReference type="AlphaFoldDB" id="A1BIS0"/>
<name>A1BIS0_CHLPD</name>
<proteinExistence type="inferred from homology"/>
<dbReference type="EMBL" id="CP000492">
    <property type="protein sequence ID" value="ABL66297.1"/>
    <property type="molecule type" value="Genomic_DNA"/>
</dbReference>
<evidence type="ECO:0000313" key="3">
    <source>
        <dbReference type="EMBL" id="ABL66297.1"/>
    </source>
</evidence>
<dbReference type="Gene3D" id="3.40.50.720">
    <property type="entry name" value="NAD(P)-binding Rossmann-like Domain"/>
    <property type="match status" value="1"/>
</dbReference>
<dbReference type="eggNOG" id="COG0451">
    <property type="taxonomic scope" value="Bacteria"/>
</dbReference>
<dbReference type="SUPFAM" id="SSF51735">
    <property type="entry name" value="NAD(P)-binding Rossmann-fold domains"/>
    <property type="match status" value="1"/>
</dbReference>
<gene>
    <name evidence="3" type="ordered locus">Cpha266_2305</name>
</gene>
<dbReference type="PANTHER" id="PTHR43000">
    <property type="entry name" value="DTDP-D-GLUCOSE 4,6-DEHYDRATASE-RELATED"/>
    <property type="match status" value="1"/>
</dbReference>
<dbReference type="KEGG" id="cph:Cpha266_2305"/>
<dbReference type="InterPro" id="IPR036291">
    <property type="entry name" value="NAD(P)-bd_dom_sf"/>
</dbReference>
<keyword evidence="4" id="KW-1185">Reference proteome</keyword>
<feature type="domain" description="NAD-dependent epimerase/dehydratase" evidence="2">
    <location>
        <begin position="5"/>
        <end position="219"/>
    </location>
</feature>
<reference evidence="3 4" key="1">
    <citation type="submission" date="2006-12" db="EMBL/GenBank/DDBJ databases">
        <title>Complete sequence of Chlorobium phaeobacteroides DSM 266.</title>
        <authorList>
            <consortium name="US DOE Joint Genome Institute"/>
            <person name="Copeland A."/>
            <person name="Lucas S."/>
            <person name="Lapidus A."/>
            <person name="Barry K."/>
            <person name="Detter J.C."/>
            <person name="Glavina del Rio T."/>
            <person name="Hammon N."/>
            <person name="Israni S."/>
            <person name="Pitluck S."/>
            <person name="Goltsman E."/>
            <person name="Schmutz J."/>
            <person name="Larimer F."/>
            <person name="Land M."/>
            <person name="Hauser L."/>
            <person name="Mikhailova N."/>
            <person name="Li T."/>
            <person name="Overmann J."/>
            <person name="Bryant D.A."/>
            <person name="Richardson P."/>
        </authorList>
    </citation>
    <scope>NUCLEOTIDE SEQUENCE [LARGE SCALE GENOMIC DNA]</scope>
    <source>
        <strain evidence="3 4">DSM 266</strain>
    </source>
</reference>
<evidence type="ECO:0000256" key="1">
    <source>
        <dbReference type="ARBA" id="ARBA00007637"/>
    </source>
</evidence>
<dbReference type="OrthoDB" id="1490291at2"/>